<reference evidence="3" key="1">
    <citation type="submission" date="2016-01" db="EMBL/GenBank/DDBJ databases">
        <title>Draft genome of Chromobacterium sp. F49.</title>
        <authorList>
            <person name="Hong K.W."/>
        </authorList>
    </citation>
    <scope>NUCLEOTIDE SEQUENCE [LARGE SCALE GENOMIC DNA]</scope>
    <source>
        <strain evidence="3">M63</strain>
    </source>
</reference>
<accession>A0A163VQ90</accession>
<dbReference type="RefSeq" id="WP_063184891.1">
    <property type="nucleotide sequence ID" value="NZ_LQRA01000073.1"/>
</dbReference>
<dbReference type="Proteomes" id="UP000076563">
    <property type="component" value="Unassembled WGS sequence"/>
</dbReference>
<evidence type="ECO:0000313" key="3">
    <source>
        <dbReference type="Proteomes" id="UP000076563"/>
    </source>
</evidence>
<dbReference type="GO" id="GO:0003677">
    <property type="term" value="F:DNA binding"/>
    <property type="evidence" value="ECO:0007669"/>
    <property type="project" value="UniProtKB-KW"/>
</dbReference>
<protein>
    <submittedName>
        <fullName evidence="2">DNA-binding protein</fullName>
    </submittedName>
</protein>
<dbReference type="InterPro" id="IPR011990">
    <property type="entry name" value="TPR-like_helical_dom_sf"/>
</dbReference>
<proteinExistence type="predicted"/>
<sequence>MMDIKYKTISDIISQLRKEKNLTYAELEDLTGVSRSVLNRIERGETKRLEFKNLKSIAIAFPSQYSEIMECYLQEENRINTLFEVLEEVTTCEKNFLLVPKVAGRILELHTVETEESLQRLFGFTRTVNNDSLKISLYSLIVKFSRERGVPHYVAKGLLQKYLIERNDLKQLEESFRMGQEVLYYTDFLSREEKIIFYFRMALHAKNINKYNECIELCELGLPLETEDTELKTRAYLAMINSFSHQKNYEAVEKHLDIYEKMKNEFVVETAKITRAFTKARKREYDVAIPMLRKYLGELGKEYRLHIADELLEIYFQIGDIESIAEILEKEEELLPEHPRTPHKYTTVGRFHRFKGFYQLSKGLLDEGIESYAKSLESFGRVNALEEKEKCMQDLLTFHIKVSKSLEVKHIIKLKEAYE</sequence>
<feature type="domain" description="HTH cro/C1-type" evidence="1">
    <location>
        <begin position="13"/>
        <end position="68"/>
    </location>
</feature>
<dbReference type="SUPFAM" id="SSF47413">
    <property type="entry name" value="lambda repressor-like DNA-binding domains"/>
    <property type="match status" value="1"/>
</dbReference>
<dbReference type="InterPro" id="IPR001387">
    <property type="entry name" value="Cro/C1-type_HTH"/>
</dbReference>
<dbReference type="Pfam" id="PF01381">
    <property type="entry name" value="HTH_3"/>
    <property type="match status" value="1"/>
</dbReference>
<dbReference type="AlphaFoldDB" id="A0A163VQ90"/>
<dbReference type="InterPro" id="IPR010982">
    <property type="entry name" value="Lambda_DNA-bd_dom_sf"/>
</dbReference>
<gene>
    <name evidence="2" type="ORF">AV654_26955</name>
</gene>
<keyword evidence="2" id="KW-0238">DNA-binding</keyword>
<dbReference type="CDD" id="cd00093">
    <property type="entry name" value="HTH_XRE"/>
    <property type="match status" value="1"/>
</dbReference>
<dbReference type="OrthoDB" id="2508844at2"/>
<dbReference type="Gene3D" id="1.25.40.10">
    <property type="entry name" value="Tetratricopeptide repeat domain"/>
    <property type="match status" value="1"/>
</dbReference>
<evidence type="ECO:0000313" key="2">
    <source>
        <dbReference type="EMBL" id="KZE75236.1"/>
    </source>
</evidence>
<evidence type="ECO:0000259" key="1">
    <source>
        <dbReference type="PROSITE" id="PS50943"/>
    </source>
</evidence>
<dbReference type="Gene3D" id="1.10.260.40">
    <property type="entry name" value="lambda repressor-like DNA-binding domains"/>
    <property type="match status" value="1"/>
</dbReference>
<organism evidence="2 3">
    <name type="scientific">Paenibacillus elgii</name>
    <dbReference type="NCBI Taxonomy" id="189691"/>
    <lineage>
        <taxon>Bacteria</taxon>
        <taxon>Bacillati</taxon>
        <taxon>Bacillota</taxon>
        <taxon>Bacilli</taxon>
        <taxon>Bacillales</taxon>
        <taxon>Paenibacillaceae</taxon>
        <taxon>Paenibacillus</taxon>
    </lineage>
</organism>
<name>A0A163VQ90_9BACL</name>
<dbReference type="SMART" id="SM00530">
    <property type="entry name" value="HTH_XRE"/>
    <property type="match status" value="1"/>
</dbReference>
<keyword evidence="3" id="KW-1185">Reference proteome</keyword>
<dbReference type="SUPFAM" id="SSF48452">
    <property type="entry name" value="TPR-like"/>
    <property type="match status" value="1"/>
</dbReference>
<comment type="caution">
    <text evidence="2">The sequence shown here is derived from an EMBL/GenBank/DDBJ whole genome shotgun (WGS) entry which is preliminary data.</text>
</comment>
<dbReference type="EMBL" id="LQRA01000073">
    <property type="protein sequence ID" value="KZE75236.1"/>
    <property type="molecule type" value="Genomic_DNA"/>
</dbReference>
<dbReference type="PROSITE" id="PS50943">
    <property type="entry name" value="HTH_CROC1"/>
    <property type="match status" value="1"/>
</dbReference>